<dbReference type="AlphaFoldDB" id="A0AAU8P376"/>
<proteinExistence type="predicted"/>
<name>A0AAU8P376_EDWPI</name>
<dbReference type="EMBL" id="CP001135">
    <property type="protein sequence ID" value="ACY84556.1"/>
    <property type="molecule type" value="Genomic_DNA"/>
</dbReference>
<accession>A0AAU8P376</accession>
<evidence type="ECO:0000313" key="2">
    <source>
        <dbReference type="Proteomes" id="UP000002634"/>
    </source>
</evidence>
<sequence length="57" mass="6283">MAENNAPAAIVSAAPRRQWACVFIRRTLCVWGPINKSTSEGLLFLRIIIARGRENGS</sequence>
<gene>
    <name evidence="1" type="ordered locus">ETAE_1717</name>
</gene>
<organism evidence="1 2">
    <name type="scientific">Edwardsiella piscicida</name>
    <dbReference type="NCBI Taxonomy" id="1263550"/>
    <lineage>
        <taxon>Bacteria</taxon>
        <taxon>Pseudomonadati</taxon>
        <taxon>Pseudomonadota</taxon>
        <taxon>Gammaproteobacteria</taxon>
        <taxon>Enterobacterales</taxon>
        <taxon>Hafniaceae</taxon>
        <taxon>Edwardsiella</taxon>
    </lineage>
</organism>
<evidence type="ECO:0000313" key="1">
    <source>
        <dbReference type="EMBL" id="ACY84556.1"/>
    </source>
</evidence>
<protein>
    <submittedName>
        <fullName evidence="1">Uncharacterized protein</fullName>
    </submittedName>
</protein>
<reference evidence="1 2" key="1">
    <citation type="journal article" date="2009" name="PLoS ONE">
        <title>Genome sequence of the versatile fish pathogen Edwardsiella tarda provides insights into its adaptation to broad host ranges and intracellular niches.</title>
        <authorList>
            <person name="Wang Q."/>
            <person name="Yang M."/>
            <person name="Xiao J."/>
            <person name="Wu H."/>
            <person name="Wang X."/>
            <person name="Lv Y."/>
            <person name="Xu L."/>
            <person name="Zheng H."/>
            <person name="Wang S."/>
            <person name="Zhao G."/>
            <person name="Liu Q."/>
            <person name="Zhang Y."/>
        </authorList>
    </citation>
    <scope>NUCLEOTIDE SEQUENCE [LARGE SCALE GENOMIC DNA]</scope>
    <source>
        <strain evidence="2">EIB202 / CCTCC M208068</strain>
    </source>
</reference>
<dbReference type="KEGG" id="etr:ETAE_1717"/>
<dbReference type="Proteomes" id="UP000002634">
    <property type="component" value="Chromosome"/>
</dbReference>
<keyword evidence="2" id="KW-1185">Reference proteome</keyword>